<dbReference type="Proteomes" id="UP001165678">
    <property type="component" value="Unassembled WGS sequence"/>
</dbReference>
<gene>
    <name evidence="2" type="ORF">OQ287_04880</name>
</gene>
<evidence type="ECO:0000256" key="1">
    <source>
        <dbReference type="SAM" id="Phobius"/>
    </source>
</evidence>
<protein>
    <submittedName>
        <fullName evidence="2">Uncharacterized protein</fullName>
    </submittedName>
</protein>
<feature type="transmembrane region" description="Helical" evidence="1">
    <location>
        <begin position="46"/>
        <end position="79"/>
    </location>
</feature>
<accession>A0AA42CTF0</accession>
<reference evidence="2" key="1">
    <citation type="submission" date="2022-11" db="EMBL/GenBank/DDBJ databases">
        <title>Larsenimonas rhizosphaerae sp. nov., isolated from a tidal mudflat.</title>
        <authorList>
            <person name="Lee S.D."/>
            <person name="Kim I.S."/>
        </authorList>
    </citation>
    <scope>NUCLEOTIDE SEQUENCE</scope>
    <source>
        <strain evidence="2">GH2-1</strain>
    </source>
</reference>
<dbReference type="AlphaFoldDB" id="A0AA42CTF0"/>
<keyword evidence="3" id="KW-1185">Reference proteome</keyword>
<keyword evidence="1" id="KW-1133">Transmembrane helix</keyword>
<organism evidence="2 3">
    <name type="scientific">Larsenimonas rhizosphaerae</name>
    <dbReference type="NCBI Taxonomy" id="2944682"/>
    <lineage>
        <taxon>Bacteria</taxon>
        <taxon>Pseudomonadati</taxon>
        <taxon>Pseudomonadota</taxon>
        <taxon>Gammaproteobacteria</taxon>
        <taxon>Oceanospirillales</taxon>
        <taxon>Halomonadaceae</taxon>
        <taxon>Larsenimonas</taxon>
    </lineage>
</organism>
<keyword evidence="1" id="KW-0812">Transmembrane</keyword>
<evidence type="ECO:0000313" key="2">
    <source>
        <dbReference type="EMBL" id="MCX2523567.1"/>
    </source>
</evidence>
<dbReference type="RefSeq" id="WP_250937231.1">
    <property type="nucleotide sequence ID" value="NZ_JAMLJK010000001.1"/>
</dbReference>
<evidence type="ECO:0000313" key="3">
    <source>
        <dbReference type="Proteomes" id="UP001165678"/>
    </source>
</evidence>
<keyword evidence="1" id="KW-0472">Membrane</keyword>
<proteinExistence type="predicted"/>
<name>A0AA42CTF0_9GAMM</name>
<comment type="caution">
    <text evidence="2">The sequence shown here is derived from an EMBL/GenBank/DDBJ whole genome shotgun (WGS) entry which is preliminary data.</text>
</comment>
<sequence>MVALIWIVVCGLVAFFAFKNWDGGFGRFVEKWVPDALKVDDNDRYLWSGVVGVLVATLIVRPISMFLTLILLAIIAYVVQKVMVWALSKVH</sequence>
<dbReference type="EMBL" id="JAPIVE010000001">
    <property type="protein sequence ID" value="MCX2523567.1"/>
    <property type="molecule type" value="Genomic_DNA"/>
</dbReference>